<feature type="non-terminal residue" evidence="2">
    <location>
        <position position="1"/>
    </location>
</feature>
<dbReference type="AlphaFoldDB" id="X1S900"/>
<proteinExistence type="predicted"/>
<dbReference type="InterPro" id="IPR012334">
    <property type="entry name" value="Pectin_lyas_fold"/>
</dbReference>
<dbReference type="Gene3D" id="2.160.20.10">
    <property type="entry name" value="Single-stranded right-handed beta-helix, Pectin lyase-like"/>
    <property type="match status" value="2"/>
</dbReference>
<dbReference type="SUPFAM" id="SSF51126">
    <property type="entry name" value="Pectin lyase-like"/>
    <property type="match status" value="2"/>
</dbReference>
<feature type="domain" description="Right handed beta helix" evidence="1">
    <location>
        <begin position="6"/>
        <end position="165"/>
    </location>
</feature>
<dbReference type="InterPro" id="IPR011050">
    <property type="entry name" value="Pectin_lyase_fold/virulence"/>
</dbReference>
<protein>
    <recommendedName>
        <fullName evidence="1">Right handed beta helix domain-containing protein</fullName>
    </recommendedName>
</protein>
<dbReference type="EMBL" id="BARW01020235">
    <property type="protein sequence ID" value="GAI89502.1"/>
    <property type="molecule type" value="Genomic_DNA"/>
</dbReference>
<evidence type="ECO:0000259" key="1">
    <source>
        <dbReference type="Pfam" id="PF13229"/>
    </source>
</evidence>
<comment type="caution">
    <text evidence="2">The sequence shown here is derived from an EMBL/GenBank/DDBJ whole genome shotgun (WGS) entry which is preliminary data.</text>
</comment>
<feature type="non-terminal residue" evidence="2">
    <location>
        <position position="273"/>
    </location>
</feature>
<accession>X1S900</accession>
<dbReference type="NCBIfam" id="TIGR03804">
    <property type="entry name" value="para_beta_helix"/>
    <property type="match status" value="1"/>
</dbReference>
<dbReference type="InterPro" id="IPR006626">
    <property type="entry name" value="PbH1"/>
</dbReference>
<dbReference type="InterPro" id="IPR039448">
    <property type="entry name" value="Beta_helix"/>
</dbReference>
<gene>
    <name evidence="2" type="ORF">S12H4_34226</name>
</gene>
<reference evidence="2" key="1">
    <citation type="journal article" date="2014" name="Front. Microbiol.">
        <title>High frequency of phylogenetically diverse reductive dehalogenase-homologous genes in deep subseafloor sedimentary metagenomes.</title>
        <authorList>
            <person name="Kawai M."/>
            <person name="Futagami T."/>
            <person name="Toyoda A."/>
            <person name="Takaki Y."/>
            <person name="Nishi S."/>
            <person name="Hori S."/>
            <person name="Arai W."/>
            <person name="Tsubouchi T."/>
            <person name="Morono Y."/>
            <person name="Uchiyama I."/>
            <person name="Ito T."/>
            <person name="Fujiyama A."/>
            <person name="Inagaki F."/>
            <person name="Takami H."/>
        </authorList>
    </citation>
    <scope>NUCLEOTIDE SEQUENCE</scope>
    <source>
        <strain evidence="2">Expedition CK06-06</strain>
    </source>
</reference>
<name>X1S900_9ZZZZ</name>
<sequence length="273" mass="29189">ETSGTCIFIEGINNMINNNICYDSTVGIFLAAANHCVIVGNSIYGNNLGTGIKLSNSPYNNIVGNFIYIMKWGITLDTDANYNSVSSNVCYGNAYYGLNINDCDFNAINANIFSNNERHGIYINESNNNTINSNTVSNNDSDTGDPQAGIYLNGLCDDNIISNNILMNNNNIGMGTGYGIYILATCDNNIISGNKLSGNDTDYFDGGVGTKLFGDDAVYGAGWNGDLGTATKNAIYITNSSYNTISGNTCENNDSNTATLKLVCLLLITPILT</sequence>
<dbReference type="InterPro" id="IPR022441">
    <property type="entry name" value="Para_beta_helix_rpt-2"/>
</dbReference>
<evidence type="ECO:0000313" key="2">
    <source>
        <dbReference type="EMBL" id="GAI89502.1"/>
    </source>
</evidence>
<dbReference type="SMART" id="SM00710">
    <property type="entry name" value="PbH1"/>
    <property type="match status" value="8"/>
</dbReference>
<organism evidence="2">
    <name type="scientific">marine sediment metagenome</name>
    <dbReference type="NCBI Taxonomy" id="412755"/>
    <lineage>
        <taxon>unclassified sequences</taxon>
        <taxon>metagenomes</taxon>
        <taxon>ecological metagenomes</taxon>
    </lineage>
</organism>
<dbReference type="Pfam" id="PF13229">
    <property type="entry name" value="Beta_helix"/>
    <property type="match status" value="1"/>
</dbReference>